<dbReference type="InterPro" id="IPR002994">
    <property type="entry name" value="Surf1/Shy1"/>
</dbReference>
<evidence type="ECO:0000256" key="3">
    <source>
        <dbReference type="ARBA" id="ARBA00022692"/>
    </source>
</evidence>
<gene>
    <name evidence="9" type="ORF">GCM10022377_08240</name>
</gene>
<evidence type="ECO:0000256" key="1">
    <source>
        <dbReference type="ARBA" id="ARBA00004651"/>
    </source>
</evidence>
<feature type="transmembrane region" description="Helical" evidence="6">
    <location>
        <begin position="236"/>
        <end position="256"/>
    </location>
</feature>
<evidence type="ECO:0000256" key="2">
    <source>
        <dbReference type="ARBA" id="ARBA00022475"/>
    </source>
</evidence>
<comment type="similarity">
    <text evidence="6">Belongs to the SURF1 family.</text>
</comment>
<proteinExistence type="inferred from homology"/>
<accession>A0ABP7D0R4</accession>
<feature type="transmembrane region" description="Helical" evidence="6">
    <location>
        <begin position="442"/>
        <end position="461"/>
    </location>
</feature>
<name>A0ABP7D0R4_9MICC</name>
<keyword evidence="3 6" id="KW-0812">Transmembrane</keyword>
<comment type="caution">
    <text evidence="9">The sequence shown here is derived from an EMBL/GenBank/DDBJ whole genome shotgun (WGS) entry which is preliminary data.</text>
</comment>
<feature type="domain" description="DUF3817" evidence="8">
    <location>
        <begin position="355"/>
        <end position="467"/>
    </location>
</feature>
<keyword evidence="4 6" id="KW-1133">Transmembrane helix</keyword>
<evidence type="ECO:0000256" key="7">
    <source>
        <dbReference type="SAM" id="MobiDB-lite"/>
    </source>
</evidence>
<evidence type="ECO:0000256" key="6">
    <source>
        <dbReference type="RuleBase" id="RU363076"/>
    </source>
</evidence>
<dbReference type="PANTHER" id="PTHR40077">
    <property type="entry name" value="MEMBRANE PROTEIN-RELATED"/>
    <property type="match status" value="1"/>
</dbReference>
<feature type="transmembrane region" description="Helical" evidence="6">
    <location>
        <begin position="410"/>
        <end position="430"/>
    </location>
</feature>
<dbReference type="EMBL" id="BAABCJ010000001">
    <property type="protein sequence ID" value="GAA3697684.1"/>
    <property type="molecule type" value="Genomic_DNA"/>
</dbReference>
<dbReference type="NCBIfam" id="TIGR03954">
    <property type="entry name" value="integ_memb_HG"/>
    <property type="match status" value="1"/>
</dbReference>
<evidence type="ECO:0000313" key="10">
    <source>
        <dbReference type="Proteomes" id="UP001501536"/>
    </source>
</evidence>
<evidence type="ECO:0000256" key="5">
    <source>
        <dbReference type="ARBA" id="ARBA00023136"/>
    </source>
</evidence>
<reference evidence="10" key="1">
    <citation type="journal article" date="2019" name="Int. J. Syst. Evol. Microbiol.">
        <title>The Global Catalogue of Microorganisms (GCM) 10K type strain sequencing project: providing services to taxonomists for standard genome sequencing and annotation.</title>
        <authorList>
            <consortium name="The Broad Institute Genomics Platform"/>
            <consortium name="The Broad Institute Genome Sequencing Center for Infectious Disease"/>
            <person name="Wu L."/>
            <person name="Ma J."/>
        </authorList>
    </citation>
    <scope>NUCLEOTIDE SEQUENCE [LARGE SCALE GENOMIC DNA]</scope>
    <source>
        <strain evidence="10">JCM 16961</strain>
    </source>
</reference>
<feature type="region of interest" description="Disordered" evidence="7">
    <location>
        <begin position="276"/>
        <end position="339"/>
    </location>
</feature>
<evidence type="ECO:0000313" key="9">
    <source>
        <dbReference type="EMBL" id="GAA3697684.1"/>
    </source>
</evidence>
<dbReference type="Proteomes" id="UP001501536">
    <property type="component" value="Unassembled WGS sequence"/>
</dbReference>
<organism evidence="9 10">
    <name type="scientific">Zhihengliuella alba</name>
    <dbReference type="NCBI Taxonomy" id="547018"/>
    <lineage>
        <taxon>Bacteria</taxon>
        <taxon>Bacillati</taxon>
        <taxon>Actinomycetota</taxon>
        <taxon>Actinomycetes</taxon>
        <taxon>Micrococcales</taxon>
        <taxon>Micrococcaceae</taxon>
        <taxon>Zhihengliuella</taxon>
    </lineage>
</organism>
<keyword evidence="5 6" id="KW-0472">Membrane</keyword>
<evidence type="ECO:0000256" key="4">
    <source>
        <dbReference type="ARBA" id="ARBA00022989"/>
    </source>
</evidence>
<keyword evidence="10" id="KW-1185">Reference proteome</keyword>
<dbReference type="Pfam" id="PF02104">
    <property type="entry name" value="SURF1"/>
    <property type="match status" value="1"/>
</dbReference>
<sequence>MKTALKPKWLLALLLALALAGGFVWLSQWQFGRAQTAPPPPASVTETPVALTSHFGPYRPLMAEDADQIVRFDGRFLPGSQVLVADRLHEAEDGGERSGHWVVAAFVLADPLPDGVEPPAGSAAAAGGDVVIPVVRGWQESAAEPPPLPQGELQVTGRLLPTESPVEEPVPATGGVPVLESLSVAQLLNVWATDSYSGFVVAFDVLGAAGQDAGAAAAGLEEVWVGPQPPGPQINWLNIFYGLEWALFAGFAFFLWTRLVRDDYRNEQRARLAAARAAGAAGGPDAPSTAEPTGARIDAGTGATADATAGARAGVVPEDQNTTAQEGDDVSSQNLSTQGRRLGGTDAQIRNAAGWFKIAAYITGVFLLLLVVEMTAKYGFGVELVAGGTLADGSSHAFGFVPVDSYAGGFNVTLAIQIAHGWMYVLYLLCDFRLWMLMRWKFTRFLFIALGGVVPFLSFIVEKRVHRSVEEEVATNPQAVKRY</sequence>
<dbReference type="PANTHER" id="PTHR40077:SF2">
    <property type="entry name" value="MEMBRANE PROTEIN"/>
    <property type="match status" value="1"/>
</dbReference>
<keyword evidence="2 6" id="KW-1003">Cell membrane</keyword>
<feature type="transmembrane region" description="Helical" evidence="6">
    <location>
        <begin position="358"/>
        <end position="380"/>
    </location>
</feature>
<feature type="compositionally biased region" description="Polar residues" evidence="7">
    <location>
        <begin position="319"/>
        <end position="339"/>
    </location>
</feature>
<protein>
    <recommendedName>
        <fullName evidence="6">SURF1-like protein</fullName>
    </recommendedName>
</protein>
<comment type="caution">
    <text evidence="6">Lacks conserved residue(s) required for the propagation of feature annotation.</text>
</comment>
<comment type="subcellular location">
    <subcellularLocation>
        <location evidence="1 6">Cell membrane</location>
        <topology evidence="1 6">Multi-pass membrane protein</topology>
    </subcellularLocation>
</comment>
<dbReference type="Pfam" id="PF12823">
    <property type="entry name" value="DUF3817"/>
    <property type="match status" value="1"/>
</dbReference>
<dbReference type="InterPro" id="IPR023845">
    <property type="entry name" value="DUF3817_TM"/>
</dbReference>
<evidence type="ECO:0000259" key="8">
    <source>
        <dbReference type="Pfam" id="PF12823"/>
    </source>
</evidence>
<feature type="compositionally biased region" description="Low complexity" evidence="7">
    <location>
        <begin position="293"/>
        <end position="314"/>
    </location>
</feature>